<name>A0A4Z0BH21_9BURK</name>
<gene>
    <name evidence="4" type="ORF">EZ216_19205</name>
</gene>
<evidence type="ECO:0000313" key="5">
    <source>
        <dbReference type="Proteomes" id="UP000297839"/>
    </source>
</evidence>
<dbReference type="Proteomes" id="UP000297839">
    <property type="component" value="Unassembled WGS sequence"/>
</dbReference>
<comment type="similarity">
    <text evidence="1 3">Belongs to the short-chain dehydrogenases/reductases (SDR) family.</text>
</comment>
<dbReference type="GO" id="GO:0016020">
    <property type="term" value="C:membrane"/>
    <property type="evidence" value="ECO:0007669"/>
    <property type="project" value="TreeGrafter"/>
</dbReference>
<keyword evidence="5" id="KW-1185">Reference proteome</keyword>
<dbReference type="NCBIfam" id="NF005495">
    <property type="entry name" value="PRK07109.1"/>
    <property type="match status" value="1"/>
</dbReference>
<evidence type="ECO:0000256" key="3">
    <source>
        <dbReference type="RuleBase" id="RU000363"/>
    </source>
</evidence>
<dbReference type="GO" id="GO:0016491">
    <property type="term" value="F:oxidoreductase activity"/>
    <property type="evidence" value="ECO:0007669"/>
    <property type="project" value="UniProtKB-KW"/>
</dbReference>
<evidence type="ECO:0000313" key="4">
    <source>
        <dbReference type="EMBL" id="TFY97208.1"/>
    </source>
</evidence>
<keyword evidence="2" id="KW-0560">Oxidoreductase</keyword>
<protein>
    <submittedName>
        <fullName evidence="4">SDR family NAD(P)-dependent oxidoreductase</fullName>
    </submittedName>
</protein>
<dbReference type="PANTHER" id="PTHR44196:SF1">
    <property type="entry name" value="DEHYDROGENASE_REDUCTASE SDR FAMILY MEMBER 7B"/>
    <property type="match status" value="1"/>
</dbReference>
<dbReference type="Gene3D" id="3.40.50.720">
    <property type="entry name" value="NAD(P)-binding Rossmann-like Domain"/>
    <property type="match status" value="1"/>
</dbReference>
<dbReference type="AlphaFoldDB" id="A0A4Z0BH21"/>
<proteinExistence type="inferred from homology"/>
<dbReference type="InterPro" id="IPR002347">
    <property type="entry name" value="SDR_fam"/>
</dbReference>
<evidence type="ECO:0000256" key="2">
    <source>
        <dbReference type="ARBA" id="ARBA00023002"/>
    </source>
</evidence>
<dbReference type="OrthoDB" id="9790266at2"/>
<dbReference type="InterPro" id="IPR036291">
    <property type="entry name" value="NAD(P)-bd_dom_sf"/>
</dbReference>
<dbReference type="EMBL" id="SMLK01000008">
    <property type="protein sequence ID" value="TFY97208.1"/>
    <property type="molecule type" value="Genomic_DNA"/>
</dbReference>
<reference evidence="4 5" key="1">
    <citation type="submission" date="2019-03" db="EMBL/GenBank/DDBJ databases">
        <title>Ramlibacter sp. 18x22-1, whole genome shotgun sequence.</title>
        <authorList>
            <person name="Zhang X."/>
            <person name="Feng G."/>
            <person name="Zhu H."/>
        </authorList>
    </citation>
    <scope>NUCLEOTIDE SEQUENCE [LARGE SCALE GENOMIC DNA]</scope>
    <source>
        <strain evidence="4 5">18x22-1</strain>
    </source>
</reference>
<organism evidence="4 5">
    <name type="scientific">Ramlibacter humi</name>
    <dbReference type="NCBI Taxonomy" id="2530451"/>
    <lineage>
        <taxon>Bacteria</taxon>
        <taxon>Pseudomonadati</taxon>
        <taxon>Pseudomonadota</taxon>
        <taxon>Betaproteobacteria</taxon>
        <taxon>Burkholderiales</taxon>
        <taxon>Comamonadaceae</taxon>
        <taxon>Ramlibacter</taxon>
    </lineage>
</organism>
<dbReference type="RefSeq" id="WP_135251407.1">
    <property type="nucleotide sequence ID" value="NZ_SMLK01000008.1"/>
</dbReference>
<sequence>MEPKNERPVAVVTGASAGIGRAAVREFARHGWRVALVARGEDGLNAARAEVEAMGGEALVLPTDVADEAQVEAAAARVEAEWGVIDVWVNDAMATIFSDVMKISQRDFRRSTEVTYLGTVWGTLAALRRMRPRGRGTIVQVGSALAYRSIPLQAPYCGAKAAIRGFTDSVRCELDHDRSPVHLTMVQLSAFNTPQFEWGRTTMHKRPRPMGKIFQPEVAAQAIYWAATHRRREVWVGLPAVKAILGNKLFPGVLDRTLGRSAVDGQHTDEPLPANRADNLYAPVAGDHGAHGRFDAQAHGFSTQWWADRHRGLLMGAAGALWLLGKMAHRQKRAPSAWR</sequence>
<accession>A0A4Z0BH21</accession>
<dbReference type="Pfam" id="PF00106">
    <property type="entry name" value="adh_short"/>
    <property type="match status" value="1"/>
</dbReference>
<comment type="caution">
    <text evidence="4">The sequence shown here is derived from an EMBL/GenBank/DDBJ whole genome shotgun (WGS) entry which is preliminary data.</text>
</comment>
<dbReference type="InterPro" id="IPR020904">
    <property type="entry name" value="Sc_DH/Rdtase_CS"/>
</dbReference>
<dbReference type="PRINTS" id="PR00081">
    <property type="entry name" value="GDHRDH"/>
</dbReference>
<dbReference type="SUPFAM" id="SSF51735">
    <property type="entry name" value="NAD(P)-binding Rossmann-fold domains"/>
    <property type="match status" value="1"/>
</dbReference>
<dbReference type="PRINTS" id="PR00080">
    <property type="entry name" value="SDRFAMILY"/>
</dbReference>
<evidence type="ECO:0000256" key="1">
    <source>
        <dbReference type="ARBA" id="ARBA00006484"/>
    </source>
</evidence>
<dbReference type="PANTHER" id="PTHR44196">
    <property type="entry name" value="DEHYDROGENASE/REDUCTASE SDR FAMILY MEMBER 7B"/>
    <property type="match status" value="1"/>
</dbReference>
<dbReference type="PROSITE" id="PS00061">
    <property type="entry name" value="ADH_SHORT"/>
    <property type="match status" value="1"/>
</dbReference>